<evidence type="ECO:0000313" key="2">
    <source>
        <dbReference type="EMBL" id="SHF56818.1"/>
    </source>
</evidence>
<organism evidence="2 3">
    <name type="scientific">Salegentibacter echinorum</name>
    <dbReference type="NCBI Taxonomy" id="1073325"/>
    <lineage>
        <taxon>Bacteria</taxon>
        <taxon>Pseudomonadati</taxon>
        <taxon>Bacteroidota</taxon>
        <taxon>Flavobacteriia</taxon>
        <taxon>Flavobacteriales</taxon>
        <taxon>Flavobacteriaceae</taxon>
        <taxon>Salegentibacter</taxon>
    </lineage>
</organism>
<dbReference type="InterPro" id="IPR034660">
    <property type="entry name" value="DinB/YfiT-like"/>
</dbReference>
<sequence>MVILMPVETQHNMTANNLTSAEYKEFYGRYIKKIPGNLRLGILLEENRDEFLKFLERIAPENLDYAYAQGKWSIAEVLQHIIDVERIFQYRALCIAREPGIVLPGYDHEAYASTSKANRRTLHSLKDEFTAVRNSGIVMYESFSNEMLLNLGSVSGGNTSCRATGFIVAGHTLHHMEIIKEYYL</sequence>
<dbReference type="Pfam" id="PF12867">
    <property type="entry name" value="DinB_2"/>
    <property type="match status" value="1"/>
</dbReference>
<dbReference type="InterPro" id="IPR024775">
    <property type="entry name" value="DinB-like"/>
</dbReference>
<reference evidence="3" key="1">
    <citation type="submission" date="2016-11" db="EMBL/GenBank/DDBJ databases">
        <authorList>
            <person name="Varghese N."/>
            <person name="Submissions S."/>
        </authorList>
    </citation>
    <scope>NUCLEOTIDE SEQUENCE [LARGE SCALE GENOMIC DNA]</scope>
    <source>
        <strain evidence="3">DSM 24579</strain>
    </source>
</reference>
<dbReference type="STRING" id="1073325.SAMN05444483_101619"/>
<dbReference type="AlphaFoldDB" id="A0A1M5CQ06"/>
<gene>
    <name evidence="2" type="ORF">SAMN05444483_101619</name>
</gene>
<dbReference type="Proteomes" id="UP000183945">
    <property type="component" value="Unassembled WGS sequence"/>
</dbReference>
<feature type="domain" description="DinB-like" evidence="1">
    <location>
        <begin position="44"/>
        <end position="179"/>
    </location>
</feature>
<dbReference type="OrthoDB" id="9793216at2"/>
<dbReference type="SUPFAM" id="SSF109854">
    <property type="entry name" value="DinB/YfiT-like putative metalloenzymes"/>
    <property type="match status" value="1"/>
</dbReference>
<keyword evidence="3" id="KW-1185">Reference proteome</keyword>
<evidence type="ECO:0000259" key="1">
    <source>
        <dbReference type="Pfam" id="PF12867"/>
    </source>
</evidence>
<dbReference type="EMBL" id="FQVT01000001">
    <property type="protein sequence ID" value="SHF56818.1"/>
    <property type="molecule type" value="Genomic_DNA"/>
</dbReference>
<dbReference type="Gene3D" id="1.20.120.450">
    <property type="entry name" value="dinb family like domain"/>
    <property type="match status" value="1"/>
</dbReference>
<evidence type="ECO:0000313" key="3">
    <source>
        <dbReference type="Proteomes" id="UP000183945"/>
    </source>
</evidence>
<accession>A0A1M5CQ06</accession>
<protein>
    <submittedName>
        <fullName evidence="2">DinB superfamily protein</fullName>
    </submittedName>
</protein>
<name>A0A1M5CQ06_SALEC</name>
<proteinExistence type="predicted"/>